<comment type="caution">
    <text evidence="2">The sequence shown here is derived from an EMBL/GenBank/DDBJ whole genome shotgun (WGS) entry which is preliminary data.</text>
</comment>
<evidence type="ECO:0000313" key="2">
    <source>
        <dbReference type="EMBL" id="OGY09144.1"/>
    </source>
</evidence>
<evidence type="ECO:0000313" key="3">
    <source>
        <dbReference type="Proteomes" id="UP000177967"/>
    </source>
</evidence>
<gene>
    <name evidence="2" type="ORF">A2782_03200</name>
</gene>
<name>A0A1G1V195_9BACT</name>
<accession>A0A1G1V195</accession>
<reference evidence="2 3" key="1">
    <citation type="journal article" date="2016" name="Nat. Commun.">
        <title>Thousands of microbial genomes shed light on interconnected biogeochemical processes in an aquifer system.</title>
        <authorList>
            <person name="Anantharaman K."/>
            <person name="Brown C.T."/>
            <person name="Hug L.A."/>
            <person name="Sharon I."/>
            <person name="Castelle C.J."/>
            <person name="Probst A.J."/>
            <person name="Thomas B.C."/>
            <person name="Singh A."/>
            <person name="Wilkins M.J."/>
            <person name="Karaoz U."/>
            <person name="Brodie E.L."/>
            <person name="Williams K.H."/>
            <person name="Hubbard S.S."/>
            <person name="Banfield J.F."/>
        </authorList>
    </citation>
    <scope>NUCLEOTIDE SEQUENCE [LARGE SCALE GENOMIC DNA]</scope>
</reference>
<feature type="compositionally biased region" description="Basic residues" evidence="1">
    <location>
        <begin position="44"/>
        <end position="53"/>
    </location>
</feature>
<dbReference type="Proteomes" id="UP000177967">
    <property type="component" value="Unassembled WGS sequence"/>
</dbReference>
<evidence type="ECO:0000256" key="1">
    <source>
        <dbReference type="SAM" id="MobiDB-lite"/>
    </source>
</evidence>
<feature type="region of interest" description="Disordered" evidence="1">
    <location>
        <begin position="44"/>
        <end position="78"/>
    </location>
</feature>
<organism evidence="2 3">
    <name type="scientific">Candidatus Blackburnbacteria bacterium RIFCSPHIGHO2_01_FULL_43_15b</name>
    <dbReference type="NCBI Taxonomy" id="1797513"/>
    <lineage>
        <taxon>Bacteria</taxon>
        <taxon>Candidatus Blackburniibacteriota</taxon>
    </lineage>
</organism>
<proteinExistence type="predicted"/>
<dbReference type="AlphaFoldDB" id="A0A1G1V195"/>
<dbReference type="EMBL" id="MHBW01000014">
    <property type="protein sequence ID" value="OGY09144.1"/>
    <property type="molecule type" value="Genomic_DNA"/>
</dbReference>
<sequence length="78" mass="8431">MYPQIQDNEMFRAACARGGTQSAVIKPSQKVCFAGQLGGGVIKNVRKGRKGSRPIHDRPCPRGAGRNTRHLSKTPTPS</sequence>
<protein>
    <submittedName>
        <fullName evidence="2">Uncharacterized protein</fullName>
    </submittedName>
</protein>